<feature type="transmembrane region" description="Helical" evidence="13">
    <location>
        <begin position="155"/>
        <end position="176"/>
    </location>
</feature>
<accession>A0ABN0FCR9</accession>
<dbReference type="Proteomes" id="UP000004980">
    <property type="component" value="Unassembled WGS sequence"/>
</dbReference>
<dbReference type="PANTHER" id="PTHR48086">
    <property type="entry name" value="SODIUM/PROLINE SYMPORTER-RELATED"/>
    <property type="match status" value="1"/>
</dbReference>
<evidence type="ECO:0000256" key="5">
    <source>
        <dbReference type="ARBA" id="ARBA00022692"/>
    </source>
</evidence>
<sequence length="515" mass="54267">MSHEQMNNPMSVGFFFAFLLVTVFITWSASRRSRSASEYFTAGGRVGAAQNGLALAGEYLSAAALLGMTGAISLKGFDGVVYSIGVFAGWPLILCLVSGPVKRLGKFTLADVIAWRLNSKPVRVAVALSSLPIVLLYLITQLVAAGGLIKLMFGLGYLPAVVLVGLVMLCYVFFGGMLGTTWVQIIKAVLLFTGTLVLVGLLLAKFGFHPSGLISEAVKSTDSSVIAPHTLASLDRWDTLSLAIALVFGALGMPQILTRFLTVANAKDARRSALYATFLVGVFHIFVLLLGFGAMALIGRAAILGVGGAGNMAVPLLAKLLGGDAFFGFICAVSFATMLAVVAGLTLTAATTFAHDIWAGVIMARREAATSKQPRVARIASVLIATAAVCLALRFEGQNVAFMVGLSYSIAASANFPVLMLALYWRRLTTAGAVTGLLTGAAAAVLLIVLSPTIQVDVLHRAIGDVQNQWWFMPLRNPSIISLPLSLFVAIAVSLLRASPAEQHGFTEMHAVLES</sequence>
<name>A0ABN0FCR9_9BURK</name>
<dbReference type="InterPro" id="IPR050277">
    <property type="entry name" value="Sodium:Solute_Symporter"/>
</dbReference>
<dbReference type="InterPro" id="IPR001734">
    <property type="entry name" value="Na/solute_symporter"/>
</dbReference>
<feature type="transmembrane region" description="Helical" evidence="13">
    <location>
        <begin position="51"/>
        <end position="74"/>
    </location>
</feature>
<dbReference type="InterPro" id="IPR018212">
    <property type="entry name" value="Na/solute_symporter_CS"/>
</dbReference>
<comment type="caution">
    <text evidence="14">The sequence shown here is derived from an EMBL/GenBank/DDBJ whole genome shotgun (WGS) entry which is preliminary data.</text>
</comment>
<gene>
    <name evidence="14" type="ORF">WQE_34491</name>
</gene>
<protein>
    <submittedName>
        <fullName evidence="14">SSS sodium solute transporter superfamily protein</fullName>
    </submittedName>
</protein>
<dbReference type="EMBL" id="AKAU01000195">
    <property type="protein sequence ID" value="EIM96373.1"/>
    <property type="molecule type" value="Genomic_DNA"/>
</dbReference>
<feature type="transmembrane region" description="Helical" evidence="13">
    <location>
        <begin position="12"/>
        <end position="30"/>
    </location>
</feature>
<dbReference type="PROSITE" id="PS50283">
    <property type="entry name" value="NA_SOLUT_SYMP_3"/>
    <property type="match status" value="1"/>
</dbReference>
<dbReference type="CDD" id="cd11480">
    <property type="entry name" value="SLC5sbd_u4"/>
    <property type="match status" value="1"/>
</dbReference>
<dbReference type="PANTHER" id="PTHR48086:SF6">
    <property type="entry name" value="CATION_ACETATE SYMPORTER ACTP"/>
    <property type="match status" value="1"/>
</dbReference>
<evidence type="ECO:0000313" key="15">
    <source>
        <dbReference type="Proteomes" id="UP000004980"/>
    </source>
</evidence>
<feature type="transmembrane region" description="Helical" evidence="13">
    <location>
        <begin position="122"/>
        <end position="149"/>
    </location>
</feature>
<feature type="transmembrane region" description="Helical" evidence="13">
    <location>
        <begin position="431"/>
        <end position="450"/>
    </location>
</feature>
<keyword evidence="6" id="KW-0769">Symport</keyword>
<reference evidence="14 15" key="1">
    <citation type="journal article" date="2012" name="J. Bacteriol.">
        <title>Draft Genome Sequence of the Soil Bacterium Burkholderia terrae Strain BS001, Which Interacts with Fungal Surface Structures.</title>
        <authorList>
            <person name="Nazir R."/>
            <person name="Hansen M.A."/>
            <person name="Sorensen S."/>
            <person name="van Elsas J.D."/>
        </authorList>
    </citation>
    <scope>NUCLEOTIDE SEQUENCE [LARGE SCALE GENOMIC DNA]</scope>
    <source>
        <strain evidence="14 15">BS001</strain>
    </source>
</reference>
<evidence type="ECO:0000256" key="4">
    <source>
        <dbReference type="ARBA" id="ARBA00022475"/>
    </source>
</evidence>
<dbReference type="Gene3D" id="1.20.1730.10">
    <property type="entry name" value="Sodium/glucose cotransporter"/>
    <property type="match status" value="1"/>
</dbReference>
<dbReference type="Pfam" id="PF00474">
    <property type="entry name" value="SSF"/>
    <property type="match status" value="1"/>
</dbReference>
<keyword evidence="10 13" id="KW-0472">Membrane</keyword>
<keyword evidence="11" id="KW-0739">Sodium transport</keyword>
<dbReference type="PROSITE" id="PS00457">
    <property type="entry name" value="NA_SOLUT_SYMP_2"/>
    <property type="match status" value="1"/>
</dbReference>
<feature type="transmembrane region" description="Helical" evidence="13">
    <location>
        <begin position="480"/>
        <end position="499"/>
    </location>
</feature>
<evidence type="ECO:0000256" key="13">
    <source>
        <dbReference type="SAM" id="Phobius"/>
    </source>
</evidence>
<keyword evidence="5 13" id="KW-0812">Transmembrane</keyword>
<feature type="transmembrane region" description="Helical" evidence="13">
    <location>
        <begin position="80"/>
        <end position="101"/>
    </location>
</feature>
<evidence type="ECO:0000256" key="6">
    <source>
        <dbReference type="ARBA" id="ARBA00022847"/>
    </source>
</evidence>
<organism evidence="14 15">
    <name type="scientific">Paraburkholderia hospita</name>
    <dbReference type="NCBI Taxonomy" id="169430"/>
    <lineage>
        <taxon>Bacteria</taxon>
        <taxon>Pseudomonadati</taxon>
        <taxon>Pseudomonadota</taxon>
        <taxon>Betaproteobacteria</taxon>
        <taxon>Burkholderiales</taxon>
        <taxon>Burkholderiaceae</taxon>
        <taxon>Paraburkholderia</taxon>
    </lineage>
</organism>
<evidence type="ECO:0000256" key="10">
    <source>
        <dbReference type="ARBA" id="ARBA00023136"/>
    </source>
</evidence>
<comment type="subcellular location">
    <subcellularLocation>
        <location evidence="1">Cell membrane</location>
        <topology evidence="1">Multi-pass membrane protein</topology>
    </subcellularLocation>
</comment>
<evidence type="ECO:0000256" key="7">
    <source>
        <dbReference type="ARBA" id="ARBA00022989"/>
    </source>
</evidence>
<feature type="transmembrane region" description="Helical" evidence="13">
    <location>
        <begin position="240"/>
        <end position="261"/>
    </location>
</feature>
<proteinExistence type="inferred from homology"/>
<keyword evidence="4" id="KW-1003">Cell membrane</keyword>
<evidence type="ECO:0000256" key="12">
    <source>
        <dbReference type="RuleBase" id="RU362091"/>
    </source>
</evidence>
<evidence type="ECO:0000256" key="3">
    <source>
        <dbReference type="ARBA" id="ARBA00022448"/>
    </source>
</evidence>
<keyword evidence="7 13" id="KW-1133">Transmembrane helix</keyword>
<evidence type="ECO:0000256" key="8">
    <source>
        <dbReference type="ARBA" id="ARBA00023053"/>
    </source>
</evidence>
<feature type="transmembrane region" description="Helical" evidence="13">
    <location>
        <begin position="188"/>
        <end position="208"/>
    </location>
</feature>
<feature type="transmembrane region" description="Helical" evidence="13">
    <location>
        <begin position="326"/>
        <end position="355"/>
    </location>
</feature>
<evidence type="ECO:0000256" key="11">
    <source>
        <dbReference type="ARBA" id="ARBA00023201"/>
    </source>
</evidence>
<feature type="transmembrane region" description="Helical" evidence="13">
    <location>
        <begin position="376"/>
        <end position="395"/>
    </location>
</feature>
<comment type="similarity">
    <text evidence="2 12">Belongs to the sodium:solute symporter (SSF) (TC 2.A.21) family.</text>
</comment>
<dbReference type="InterPro" id="IPR038377">
    <property type="entry name" value="Na/Glc_symporter_sf"/>
</dbReference>
<evidence type="ECO:0000256" key="1">
    <source>
        <dbReference type="ARBA" id="ARBA00004651"/>
    </source>
</evidence>
<dbReference type="RefSeq" id="WP_007589223.1">
    <property type="nucleotide sequence ID" value="NZ_AKAU01000195.1"/>
</dbReference>
<keyword evidence="8" id="KW-0915">Sodium</keyword>
<feature type="transmembrane region" description="Helical" evidence="13">
    <location>
        <begin position="273"/>
        <end position="306"/>
    </location>
</feature>
<keyword evidence="9" id="KW-0406">Ion transport</keyword>
<evidence type="ECO:0000256" key="2">
    <source>
        <dbReference type="ARBA" id="ARBA00006434"/>
    </source>
</evidence>
<evidence type="ECO:0000256" key="9">
    <source>
        <dbReference type="ARBA" id="ARBA00023065"/>
    </source>
</evidence>
<evidence type="ECO:0000313" key="14">
    <source>
        <dbReference type="EMBL" id="EIM96373.1"/>
    </source>
</evidence>
<feature type="transmembrane region" description="Helical" evidence="13">
    <location>
        <begin position="401"/>
        <end position="424"/>
    </location>
</feature>
<keyword evidence="15" id="KW-1185">Reference proteome</keyword>
<keyword evidence="3" id="KW-0813">Transport</keyword>